<dbReference type="Proteomes" id="UP001369082">
    <property type="component" value="Unassembled WGS sequence"/>
</dbReference>
<evidence type="ECO:0000313" key="1">
    <source>
        <dbReference type="EMBL" id="MEL0630895.1"/>
    </source>
</evidence>
<accession>A0ABU9GU88</accession>
<name>A0ABU9GU88_9GAMM</name>
<comment type="caution">
    <text evidence="1">The sequence shown here is derived from an EMBL/GenBank/DDBJ whole genome shotgun (WGS) entry which is preliminary data.</text>
</comment>
<dbReference type="EMBL" id="JBAKAZ010000109">
    <property type="protein sequence ID" value="MEL0630895.1"/>
    <property type="molecule type" value="Genomic_DNA"/>
</dbReference>
<keyword evidence="2" id="KW-1185">Reference proteome</keyword>
<proteinExistence type="predicted"/>
<dbReference type="RefSeq" id="WP_341599070.1">
    <property type="nucleotide sequence ID" value="NZ_JBAKAZ010000109.1"/>
</dbReference>
<protein>
    <submittedName>
        <fullName evidence="1">Uncharacterized protein</fullName>
    </submittedName>
</protein>
<sequence>MPLPEQSSSLPLMLSYDIIMHEVRNHRAEVYWNDSAKGRTKVVNFGYKVVNGNPKTYPLPFFEKAE</sequence>
<reference evidence="1 2" key="1">
    <citation type="submission" date="2024-02" db="EMBL/GenBank/DDBJ databases">
        <title>Bacteria isolated from the canopy kelp, Nereocystis luetkeana.</title>
        <authorList>
            <person name="Pfister C.A."/>
            <person name="Younker I.T."/>
            <person name="Light S.H."/>
        </authorList>
    </citation>
    <scope>NUCLEOTIDE SEQUENCE [LARGE SCALE GENOMIC DNA]</scope>
    <source>
        <strain evidence="1 2">TI.1.05</strain>
    </source>
</reference>
<gene>
    <name evidence="1" type="ORF">V6256_14950</name>
</gene>
<evidence type="ECO:0000313" key="2">
    <source>
        <dbReference type="Proteomes" id="UP001369082"/>
    </source>
</evidence>
<organism evidence="1 2">
    <name type="scientific">Psychromonas aquatilis</name>
    <dbReference type="NCBI Taxonomy" id="2005072"/>
    <lineage>
        <taxon>Bacteria</taxon>
        <taxon>Pseudomonadati</taxon>
        <taxon>Pseudomonadota</taxon>
        <taxon>Gammaproteobacteria</taxon>
        <taxon>Alteromonadales</taxon>
        <taxon>Psychromonadaceae</taxon>
        <taxon>Psychromonas</taxon>
    </lineage>
</organism>